<comment type="caution">
    <text evidence="1">The sequence shown here is derived from an EMBL/GenBank/DDBJ whole genome shotgun (WGS) entry which is preliminary data.</text>
</comment>
<dbReference type="PANTHER" id="PTHR47027">
    <property type="entry name" value="REVERSE TRANSCRIPTASE DOMAIN-CONTAINING PROTEIN"/>
    <property type="match status" value="1"/>
</dbReference>
<dbReference type="PANTHER" id="PTHR47027:SF30">
    <property type="entry name" value="THAP-TYPE DOMAIN-CONTAINING PROTEIN"/>
    <property type="match status" value="1"/>
</dbReference>
<gene>
    <name evidence="1" type="ORF">RRG08_025791</name>
</gene>
<organism evidence="1 2">
    <name type="scientific">Elysia crispata</name>
    <name type="common">lettuce slug</name>
    <dbReference type="NCBI Taxonomy" id="231223"/>
    <lineage>
        <taxon>Eukaryota</taxon>
        <taxon>Metazoa</taxon>
        <taxon>Spiralia</taxon>
        <taxon>Lophotrochozoa</taxon>
        <taxon>Mollusca</taxon>
        <taxon>Gastropoda</taxon>
        <taxon>Heterobranchia</taxon>
        <taxon>Euthyneura</taxon>
        <taxon>Panpulmonata</taxon>
        <taxon>Sacoglossa</taxon>
        <taxon>Placobranchoidea</taxon>
        <taxon>Plakobranchidae</taxon>
        <taxon>Elysia</taxon>
    </lineage>
</organism>
<dbReference type="AlphaFoldDB" id="A0AAE1CRU4"/>
<dbReference type="EMBL" id="JAWDGP010007018">
    <property type="protein sequence ID" value="KAK3731248.1"/>
    <property type="molecule type" value="Genomic_DNA"/>
</dbReference>
<accession>A0AAE1CRU4</accession>
<sequence length="98" mass="10888">MAHSVSALQRIVKFAEASRLFGLTISLGMTEVLFQPSPLSTGRPPSITIEETELMAVDEFKYLGSVISNNGSLDIKIYSKICKANQTLGRLRTRVWEQ</sequence>
<protein>
    <submittedName>
        <fullName evidence="1">Uncharacterized protein</fullName>
    </submittedName>
</protein>
<dbReference type="Proteomes" id="UP001283361">
    <property type="component" value="Unassembled WGS sequence"/>
</dbReference>
<keyword evidence="2" id="KW-1185">Reference proteome</keyword>
<name>A0AAE1CRU4_9GAST</name>
<proteinExistence type="predicted"/>
<reference evidence="1" key="1">
    <citation type="journal article" date="2023" name="G3 (Bethesda)">
        <title>A reference genome for the long-term kleptoplast-retaining sea slug Elysia crispata morphotype clarki.</title>
        <authorList>
            <person name="Eastman K.E."/>
            <person name="Pendleton A.L."/>
            <person name="Shaikh M.A."/>
            <person name="Suttiyut T."/>
            <person name="Ogas R."/>
            <person name="Tomko P."/>
            <person name="Gavelis G."/>
            <person name="Widhalm J.R."/>
            <person name="Wisecaver J.H."/>
        </authorList>
    </citation>
    <scope>NUCLEOTIDE SEQUENCE</scope>
    <source>
        <strain evidence="1">ECLA1</strain>
    </source>
</reference>
<evidence type="ECO:0000313" key="1">
    <source>
        <dbReference type="EMBL" id="KAK3731248.1"/>
    </source>
</evidence>
<evidence type="ECO:0000313" key="2">
    <source>
        <dbReference type="Proteomes" id="UP001283361"/>
    </source>
</evidence>